<gene>
    <name evidence="2" type="ORF">Amac_027750</name>
</gene>
<keyword evidence="1" id="KW-1133">Transmembrane helix</keyword>
<dbReference type="RefSeq" id="WP_155354752.1">
    <property type="nucleotide sequence ID" value="NZ_BAAAHL010000042.1"/>
</dbReference>
<sequence length="57" mass="6294">MEFILIASLVIGAGIALAFVALAVNIVLTDRARTHHTCDYRVPPCPICARRYSHNRS</sequence>
<protein>
    <submittedName>
        <fullName evidence="2">Uncharacterized protein</fullName>
    </submittedName>
</protein>
<keyword evidence="3" id="KW-1185">Reference proteome</keyword>
<keyword evidence="1" id="KW-0472">Membrane</keyword>
<dbReference type="EMBL" id="BLAE01000014">
    <property type="protein sequence ID" value="GES09179.1"/>
    <property type="molecule type" value="Genomic_DNA"/>
</dbReference>
<evidence type="ECO:0000256" key="1">
    <source>
        <dbReference type="SAM" id="Phobius"/>
    </source>
</evidence>
<keyword evidence="1" id="KW-0812">Transmembrane</keyword>
<dbReference type="OrthoDB" id="9858412at2"/>
<accession>A0A5M3WLZ7</accession>
<comment type="caution">
    <text evidence="2">The sequence shown here is derived from an EMBL/GenBank/DDBJ whole genome shotgun (WGS) entry which is preliminary data.</text>
</comment>
<proteinExistence type="predicted"/>
<feature type="transmembrane region" description="Helical" evidence="1">
    <location>
        <begin position="6"/>
        <end position="28"/>
    </location>
</feature>
<dbReference type="Proteomes" id="UP000331127">
    <property type="component" value="Unassembled WGS sequence"/>
</dbReference>
<dbReference type="AlphaFoldDB" id="A0A5M3WLZ7"/>
<reference evidence="2 3" key="1">
    <citation type="submission" date="2019-10" db="EMBL/GenBank/DDBJ databases">
        <title>Whole genome shotgun sequence of Acrocarpospora macrocephala NBRC 16266.</title>
        <authorList>
            <person name="Ichikawa N."/>
            <person name="Kimura A."/>
            <person name="Kitahashi Y."/>
            <person name="Komaki H."/>
            <person name="Oguchi A."/>
        </authorList>
    </citation>
    <scope>NUCLEOTIDE SEQUENCE [LARGE SCALE GENOMIC DNA]</scope>
    <source>
        <strain evidence="2 3">NBRC 16266</strain>
    </source>
</reference>
<organism evidence="2 3">
    <name type="scientific">Acrocarpospora macrocephala</name>
    <dbReference type="NCBI Taxonomy" id="150177"/>
    <lineage>
        <taxon>Bacteria</taxon>
        <taxon>Bacillati</taxon>
        <taxon>Actinomycetota</taxon>
        <taxon>Actinomycetes</taxon>
        <taxon>Streptosporangiales</taxon>
        <taxon>Streptosporangiaceae</taxon>
        <taxon>Acrocarpospora</taxon>
    </lineage>
</organism>
<evidence type="ECO:0000313" key="2">
    <source>
        <dbReference type="EMBL" id="GES09179.1"/>
    </source>
</evidence>
<name>A0A5M3WLZ7_9ACTN</name>
<evidence type="ECO:0000313" key="3">
    <source>
        <dbReference type="Proteomes" id="UP000331127"/>
    </source>
</evidence>